<dbReference type="AlphaFoldDB" id="A0A1C0ADE2"/>
<sequence>MSNLGIAKRVCALQGIRLRIEVIAICPYCDTKRARIDISTGKWNCGCGKGGKLDSLYRVVESDYLLNNHKTAYWDIVNNKGVCK</sequence>
<reference evidence="1 2" key="2">
    <citation type="submission" date="2016-08" db="EMBL/GenBank/DDBJ databases">
        <title>Orenia metallireducens sp. nov. strain Z6, a Novel Metal-reducing Firmicute from the Deep Subsurface.</title>
        <authorList>
            <person name="Maxim B.I."/>
            <person name="Kenneth K."/>
            <person name="Flynn T.M."/>
            <person name="Oloughlin E.J."/>
            <person name="Locke R.A."/>
            <person name="Weber J.R."/>
            <person name="Egan S.M."/>
            <person name="Mackie R.I."/>
            <person name="Cann I.K."/>
        </authorList>
    </citation>
    <scope>NUCLEOTIDE SEQUENCE [LARGE SCALE GENOMIC DNA]</scope>
    <source>
        <strain evidence="1 2">Z6</strain>
    </source>
</reference>
<organism evidence="1 2">
    <name type="scientific">Orenia metallireducens</name>
    <dbReference type="NCBI Taxonomy" id="1413210"/>
    <lineage>
        <taxon>Bacteria</taxon>
        <taxon>Bacillati</taxon>
        <taxon>Bacillota</taxon>
        <taxon>Clostridia</taxon>
        <taxon>Halanaerobiales</taxon>
        <taxon>Halobacteroidaceae</taxon>
        <taxon>Orenia</taxon>
    </lineage>
</organism>
<name>A0A1C0ADE2_9FIRM</name>
<reference evidence="2" key="1">
    <citation type="submission" date="2016-07" db="EMBL/GenBank/DDBJ databases">
        <authorList>
            <person name="Florea S."/>
            <person name="Webb J.S."/>
            <person name="Jaromczyk J."/>
            <person name="Schardl C.L."/>
        </authorList>
    </citation>
    <scope>NUCLEOTIDE SEQUENCE [LARGE SCALE GENOMIC DNA]</scope>
    <source>
        <strain evidence="2">Z6</strain>
    </source>
</reference>
<evidence type="ECO:0000313" key="1">
    <source>
        <dbReference type="EMBL" id="OCL28649.1"/>
    </source>
</evidence>
<dbReference type="OrthoDB" id="2665710at2"/>
<dbReference type="RefSeq" id="WP_068714391.1">
    <property type="nucleotide sequence ID" value="NZ_LWDV01000003.1"/>
</dbReference>
<dbReference type="Proteomes" id="UP000093514">
    <property type="component" value="Unassembled WGS sequence"/>
</dbReference>
<proteinExistence type="predicted"/>
<accession>A0A1C0ADE2</accession>
<protein>
    <submittedName>
        <fullName evidence="1">Uncharacterized protein</fullName>
    </submittedName>
</protein>
<gene>
    <name evidence="1" type="ORF">U472_00395</name>
</gene>
<comment type="caution">
    <text evidence="1">The sequence shown here is derived from an EMBL/GenBank/DDBJ whole genome shotgun (WGS) entry which is preliminary data.</text>
</comment>
<dbReference type="EMBL" id="LWDV01000003">
    <property type="protein sequence ID" value="OCL28649.1"/>
    <property type="molecule type" value="Genomic_DNA"/>
</dbReference>
<keyword evidence="2" id="KW-1185">Reference proteome</keyword>
<evidence type="ECO:0000313" key="2">
    <source>
        <dbReference type="Proteomes" id="UP000093514"/>
    </source>
</evidence>